<dbReference type="Gene3D" id="2.40.10.10">
    <property type="entry name" value="Trypsin-like serine proteases"/>
    <property type="match status" value="2"/>
</dbReference>
<feature type="repeat" description="ANK" evidence="3">
    <location>
        <begin position="646"/>
        <end position="681"/>
    </location>
</feature>
<comment type="caution">
    <text evidence="7">The sequence shown here is derived from an EMBL/GenBank/DDBJ whole genome shotgun (WGS) entry which is preliminary data.</text>
</comment>
<reference evidence="7" key="1">
    <citation type="submission" date="2020-12" db="EMBL/GenBank/DDBJ databases">
        <authorList>
            <person name="Iha C."/>
        </authorList>
    </citation>
    <scope>NUCLEOTIDE SEQUENCE</scope>
</reference>
<dbReference type="SUPFAM" id="SSF50494">
    <property type="entry name" value="Trypsin-like serine proteases"/>
    <property type="match status" value="1"/>
</dbReference>
<evidence type="ECO:0000256" key="5">
    <source>
        <dbReference type="SAM" id="SignalP"/>
    </source>
</evidence>
<dbReference type="PROSITE" id="PS00134">
    <property type="entry name" value="TRYPSIN_HIS"/>
    <property type="match status" value="1"/>
</dbReference>
<dbReference type="SMART" id="SM00248">
    <property type="entry name" value="ANK"/>
    <property type="match status" value="7"/>
</dbReference>
<dbReference type="Proteomes" id="UP000708148">
    <property type="component" value="Unassembled WGS sequence"/>
</dbReference>
<dbReference type="PRINTS" id="PR00722">
    <property type="entry name" value="CHYMOTRYPSIN"/>
</dbReference>
<dbReference type="Pfam" id="PF00089">
    <property type="entry name" value="Trypsin"/>
    <property type="match status" value="1"/>
</dbReference>
<dbReference type="Gene3D" id="1.25.40.20">
    <property type="entry name" value="Ankyrin repeat-containing domain"/>
    <property type="match status" value="3"/>
</dbReference>
<accession>A0A8S1JCZ0</accession>
<feature type="region of interest" description="Disordered" evidence="4">
    <location>
        <begin position="305"/>
        <end position="358"/>
    </location>
</feature>
<dbReference type="InterPro" id="IPR001254">
    <property type="entry name" value="Trypsin_dom"/>
</dbReference>
<feature type="signal peptide" evidence="5">
    <location>
        <begin position="1"/>
        <end position="26"/>
    </location>
</feature>
<dbReference type="SMART" id="SM00020">
    <property type="entry name" value="Tryp_SPc"/>
    <property type="match status" value="1"/>
</dbReference>
<dbReference type="InterPro" id="IPR009003">
    <property type="entry name" value="Peptidase_S1_PA"/>
</dbReference>
<organism evidence="7 8">
    <name type="scientific">Ostreobium quekettii</name>
    <dbReference type="NCBI Taxonomy" id="121088"/>
    <lineage>
        <taxon>Eukaryota</taxon>
        <taxon>Viridiplantae</taxon>
        <taxon>Chlorophyta</taxon>
        <taxon>core chlorophytes</taxon>
        <taxon>Ulvophyceae</taxon>
        <taxon>TCBD clade</taxon>
        <taxon>Bryopsidales</taxon>
        <taxon>Ostreobineae</taxon>
        <taxon>Ostreobiaceae</taxon>
        <taxon>Ostreobium</taxon>
    </lineage>
</organism>
<dbReference type="Pfam" id="PF12796">
    <property type="entry name" value="Ank_2"/>
    <property type="match status" value="1"/>
</dbReference>
<feature type="region of interest" description="Disordered" evidence="4">
    <location>
        <begin position="410"/>
        <end position="474"/>
    </location>
</feature>
<sequence length="750" mass="77541">MGAWAARGVPVALLTLLAAALVLVGCEESSRGHSYNRGKQQLRRLQQVTPLLGFGSDAPCGRFPFMVSLQDQDSVHKCGGVLVHPEWILTAAHCIDASSPTSIGATPTIVIGPCNLDGDDGDPVEEPQPVRTFIPDSWTGDVREGSDIALVRFRPPSIHVPVGMPVSGHAVDGGTRLVALGWGKQEASSTRDEKQLQMADPMNFVEVADCNGEDANQYGGFIDDSMVCAFGLEGQQICQGDSGGPLLQVNSKNSNITAGAPNRDLVVGIASFTEDTKCGESSKPAVFTNVASFRDWIESHLAMSETVPPPASPFPQPPPPQLPTPPPPPPSPPSPAPAPDPRPPVGQPPCPFRNDSRPRAVALTSGDFLIAAPEDDCCLLCLTTPGCTSWTRGETNGECVLESDSGVQPKAPALAPAGAEPTAVTPSPETAPETPPEQAPPPVPVAAASPPPVPSPTPTPTPTPTPPPPSPSQVAIDASLWNAAGAGDVDAVREALAAGGDPDKLQGRNEKMTATANAALHGHLEIVSVLVEAGADVNIQGAPIGATPIYLASLEGHADVVDVLIDADANLDVQTLKDGRTPLSSASQNGHAPVVQALVVAGADVGLAMTGGNGLTPLMLASFMGHSDIVQILLLAGADPDQQNDVLETALHFASRTVGADSELVVTDLLDNGADIDVEDLLASYTPLGRAAYYGNAGTARVLVDRGADLNRGGATPRELICECLRHDECTPGGCDQPEIEETMLDVLGA</sequence>
<dbReference type="SUPFAM" id="SSF48403">
    <property type="entry name" value="Ankyrin repeat"/>
    <property type="match status" value="1"/>
</dbReference>
<evidence type="ECO:0000256" key="1">
    <source>
        <dbReference type="ARBA" id="ARBA00022737"/>
    </source>
</evidence>
<feature type="repeat" description="ANK" evidence="3">
    <location>
        <begin position="683"/>
        <end position="715"/>
    </location>
</feature>
<feature type="chain" id="PRO_5035935367" description="Peptidase S1 domain-containing protein" evidence="5">
    <location>
        <begin position="27"/>
        <end position="750"/>
    </location>
</feature>
<dbReference type="InterPro" id="IPR043504">
    <property type="entry name" value="Peptidase_S1_PA_chymotrypsin"/>
</dbReference>
<dbReference type="PROSITE" id="PS51257">
    <property type="entry name" value="PROKAR_LIPOPROTEIN"/>
    <property type="match status" value="1"/>
</dbReference>
<dbReference type="InterPro" id="IPR036770">
    <property type="entry name" value="Ankyrin_rpt-contain_sf"/>
</dbReference>
<dbReference type="PRINTS" id="PR01415">
    <property type="entry name" value="ANKYRIN"/>
</dbReference>
<dbReference type="InterPro" id="IPR002110">
    <property type="entry name" value="Ankyrin_rpt"/>
</dbReference>
<feature type="repeat" description="ANK" evidence="3">
    <location>
        <begin position="578"/>
        <end position="610"/>
    </location>
</feature>
<dbReference type="InterPro" id="IPR018114">
    <property type="entry name" value="TRYPSIN_HIS"/>
</dbReference>
<dbReference type="AlphaFoldDB" id="A0A8S1JCZ0"/>
<keyword evidence="8" id="KW-1185">Reference proteome</keyword>
<name>A0A8S1JCZ0_9CHLO</name>
<feature type="compositionally biased region" description="Pro residues" evidence="4">
    <location>
        <begin position="307"/>
        <end position="351"/>
    </location>
</feature>
<dbReference type="EMBL" id="CAJHUC010002233">
    <property type="protein sequence ID" value="CAD7703444.1"/>
    <property type="molecule type" value="Genomic_DNA"/>
</dbReference>
<dbReference type="PROSITE" id="PS50088">
    <property type="entry name" value="ANK_REPEAT"/>
    <property type="match status" value="6"/>
</dbReference>
<dbReference type="PANTHER" id="PTHR24161">
    <property type="entry name" value="ANK_REP_REGION DOMAIN-CONTAINING PROTEIN-RELATED"/>
    <property type="match status" value="1"/>
</dbReference>
<dbReference type="CDD" id="cd00190">
    <property type="entry name" value="Tryp_SPc"/>
    <property type="match status" value="1"/>
</dbReference>
<keyword evidence="2 3" id="KW-0040">ANK repeat</keyword>
<feature type="compositionally biased region" description="Low complexity" evidence="4">
    <location>
        <begin position="419"/>
        <end position="432"/>
    </location>
</feature>
<evidence type="ECO:0000259" key="6">
    <source>
        <dbReference type="PROSITE" id="PS50240"/>
    </source>
</evidence>
<feature type="repeat" description="ANK" evidence="3">
    <location>
        <begin position="613"/>
        <end position="645"/>
    </location>
</feature>
<feature type="repeat" description="ANK" evidence="3">
    <location>
        <begin position="510"/>
        <end position="542"/>
    </location>
</feature>
<evidence type="ECO:0000313" key="7">
    <source>
        <dbReference type="EMBL" id="CAD7703444.1"/>
    </source>
</evidence>
<keyword evidence="5" id="KW-0732">Signal</keyword>
<evidence type="ECO:0000313" key="8">
    <source>
        <dbReference type="Proteomes" id="UP000708148"/>
    </source>
</evidence>
<feature type="compositionally biased region" description="Pro residues" evidence="4">
    <location>
        <begin position="433"/>
        <end position="471"/>
    </location>
</feature>
<gene>
    <name evidence="7" type="ORF">OSTQU699_LOCUS8801</name>
</gene>
<evidence type="ECO:0000256" key="3">
    <source>
        <dbReference type="PROSITE-ProRule" id="PRU00023"/>
    </source>
</evidence>
<dbReference type="InterPro" id="IPR001314">
    <property type="entry name" value="Peptidase_S1A"/>
</dbReference>
<feature type="repeat" description="ANK" evidence="3">
    <location>
        <begin position="544"/>
        <end position="576"/>
    </location>
</feature>
<dbReference type="PROSITE" id="PS50297">
    <property type="entry name" value="ANK_REP_REGION"/>
    <property type="match status" value="6"/>
</dbReference>
<dbReference type="PROSITE" id="PS50240">
    <property type="entry name" value="TRYPSIN_DOM"/>
    <property type="match status" value="1"/>
</dbReference>
<dbReference type="GO" id="GO:0004252">
    <property type="term" value="F:serine-type endopeptidase activity"/>
    <property type="evidence" value="ECO:0007669"/>
    <property type="project" value="InterPro"/>
</dbReference>
<evidence type="ECO:0000256" key="2">
    <source>
        <dbReference type="ARBA" id="ARBA00023043"/>
    </source>
</evidence>
<proteinExistence type="predicted"/>
<evidence type="ECO:0000256" key="4">
    <source>
        <dbReference type="SAM" id="MobiDB-lite"/>
    </source>
</evidence>
<keyword evidence="1" id="KW-0677">Repeat</keyword>
<dbReference type="Pfam" id="PF00023">
    <property type="entry name" value="Ank"/>
    <property type="match status" value="2"/>
</dbReference>
<dbReference type="PANTHER" id="PTHR24161:SF117">
    <property type="entry name" value="ZU5 DOMAIN-CONTAINING PROTEIN"/>
    <property type="match status" value="1"/>
</dbReference>
<dbReference type="GO" id="GO:0006508">
    <property type="term" value="P:proteolysis"/>
    <property type="evidence" value="ECO:0007669"/>
    <property type="project" value="InterPro"/>
</dbReference>
<dbReference type="OrthoDB" id="8114044at2759"/>
<protein>
    <recommendedName>
        <fullName evidence="6">Peptidase S1 domain-containing protein</fullName>
    </recommendedName>
</protein>
<feature type="domain" description="Peptidase S1" evidence="6">
    <location>
        <begin position="51"/>
        <end position="302"/>
    </location>
</feature>